<keyword evidence="12" id="KW-1185">Reference proteome</keyword>
<dbReference type="FunFam" id="3.20.20.80:FF:000038">
    <property type="entry name" value="1,3-beta-glucanosyltransferase"/>
    <property type="match status" value="1"/>
</dbReference>
<dbReference type="GO" id="GO:0031505">
    <property type="term" value="P:fungal-type cell wall organization"/>
    <property type="evidence" value="ECO:0007669"/>
    <property type="project" value="TreeGrafter"/>
</dbReference>
<protein>
    <recommendedName>
        <fullName evidence="9">1,3-beta-glucanosyltransferase</fullName>
        <ecNumber evidence="9">2.4.1.-</ecNumber>
    </recommendedName>
</protein>
<dbReference type="EC" id="2.4.1.-" evidence="9"/>
<evidence type="ECO:0000256" key="2">
    <source>
        <dbReference type="ARBA" id="ARBA00007528"/>
    </source>
</evidence>
<evidence type="ECO:0000256" key="7">
    <source>
        <dbReference type="ARBA" id="ARBA00023180"/>
    </source>
</evidence>
<keyword evidence="3 9" id="KW-0336">GPI-anchor</keyword>
<dbReference type="Pfam" id="PF03198">
    <property type="entry name" value="Glyco_hydro_72"/>
    <property type="match status" value="1"/>
</dbReference>
<comment type="function">
    <text evidence="9">Splits internally a 1,3-beta-glucan molecule and transfers the newly generated reducing end (the donor) to the non-reducing end of another 1,3-beta-glucan molecule (the acceptor) forming a 1,3-beta linkage, resulting in the elongation of 1,3-beta-glucan chains in the cell wall.</text>
</comment>
<dbReference type="Gene3D" id="3.20.20.80">
    <property type="entry name" value="Glycosidases"/>
    <property type="match status" value="1"/>
</dbReference>
<comment type="subcellular location">
    <subcellularLocation>
        <location evidence="1 9">Cell membrane</location>
        <topology evidence="1 9">Lipid-anchor</topology>
        <topology evidence="1 9">GPI-anchor</topology>
    </subcellularLocation>
</comment>
<comment type="similarity">
    <text evidence="2 9">Belongs to the glycosyl hydrolase 72 family.</text>
</comment>
<comment type="caution">
    <text evidence="11">The sequence shown here is derived from an EMBL/GenBank/DDBJ whole genome shotgun (WGS) entry which is preliminary data.</text>
</comment>
<dbReference type="PANTHER" id="PTHR31468:SF2">
    <property type="entry name" value="1,3-BETA-GLUCANOSYLTRANSFERASE GAS1"/>
    <property type="match status" value="1"/>
</dbReference>
<keyword evidence="7" id="KW-0325">Glycoprotein</keyword>
<evidence type="ECO:0000256" key="5">
    <source>
        <dbReference type="ARBA" id="ARBA00023136"/>
    </source>
</evidence>
<dbReference type="Pfam" id="PF07983">
    <property type="entry name" value="X8"/>
    <property type="match status" value="1"/>
</dbReference>
<evidence type="ECO:0000256" key="3">
    <source>
        <dbReference type="ARBA" id="ARBA00022622"/>
    </source>
</evidence>
<evidence type="ECO:0000313" key="11">
    <source>
        <dbReference type="EMBL" id="KAE9965403.1"/>
    </source>
</evidence>
<dbReference type="GO" id="GO:0042124">
    <property type="term" value="F:1,3-beta-glucanosyltransferase activity"/>
    <property type="evidence" value="ECO:0007669"/>
    <property type="project" value="TreeGrafter"/>
</dbReference>
<evidence type="ECO:0000256" key="8">
    <source>
        <dbReference type="ARBA" id="ARBA00023288"/>
    </source>
</evidence>
<keyword evidence="4 9" id="KW-0732">Signal</keyword>
<keyword evidence="5 9" id="KW-0472">Membrane</keyword>
<feature type="non-terminal residue" evidence="11">
    <location>
        <position position="530"/>
    </location>
</feature>
<evidence type="ECO:0000259" key="10">
    <source>
        <dbReference type="SMART" id="SM00768"/>
    </source>
</evidence>
<keyword evidence="8 9" id="KW-0449">Lipoprotein</keyword>
<keyword evidence="6" id="KW-1015">Disulfide bond</keyword>
<dbReference type="PANTHER" id="PTHR31468">
    <property type="entry name" value="1,3-BETA-GLUCANOSYLTRANSFERASE GAS1"/>
    <property type="match status" value="1"/>
</dbReference>
<dbReference type="SUPFAM" id="SSF51445">
    <property type="entry name" value="(Trans)glycosidases"/>
    <property type="match status" value="1"/>
</dbReference>
<dbReference type="Proteomes" id="UP000490939">
    <property type="component" value="Unassembled WGS sequence"/>
</dbReference>
<feature type="domain" description="X8" evidence="10">
    <location>
        <begin position="381"/>
        <end position="469"/>
    </location>
</feature>
<reference evidence="11 12" key="1">
    <citation type="submission" date="2019-07" db="EMBL/GenBank/DDBJ databases">
        <title>Venturia inaequalis Genome Resource.</title>
        <authorList>
            <person name="Lichtner F.J."/>
        </authorList>
    </citation>
    <scope>NUCLEOTIDE SEQUENCE [LARGE SCALE GENOMIC DNA]</scope>
    <source>
        <strain evidence="11 12">DMI_063113</strain>
    </source>
</reference>
<gene>
    <name evidence="11" type="ORF">EG327_000475</name>
</gene>
<sequence>MRGLSAVAGVAALFARSVVADLDPIVVKGAKFFYKTNGTQFFIQGVAYQQDYSTNGSSSTTASSAYTDPLANAARCRVDIPLMKQLNMNTIRVYAVDPTQDHTACMQLLQDNGIYVVADLGQPGLSINRDSPAWNTQLYARYTSVVDMFAPYSNVIGFFAGNEVSNNKTNTNASAFVKAAVRDTKAYIKAKNYRQMYVGYATNDDAEIRANLETYFNCGDTSEAIDFWGYNIYSWCGDSSFTESGYDQRVAEFKNYSVPTFFAEYGCNTVQPRKFSEVKAIYSSQMTGTFSGGIVYMYFQEANDYGLVQVSGSTVSQLADFTYLSSQMAIIAPTGVQMASYTPTNSPQACPAVQTGVWEAKASPLPPVANAQLCSCMVNSLQCVVKSSQAENTYGTLFNQVCGYGSSCAGIAAIASNATYGAYAACNSTQQLSFAFNQYYLSQNKASDACNFGGSATTKAASTPSGCASLISQAGSAGTGTVSSGASSTATKKSAAGVTSVPSFNINLFGLGIYVSMAVVVGAVDDEGGR</sequence>
<name>A0A8H3U9N9_VENIN</name>
<evidence type="ECO:0000256" key="1">
    <source>
        <dbReference type="ARBA" id="ARBA00004609"/>
    </source>
</evidence>
<evidence type="ECO:0000313" key="12">
    <source>
        <dbReference type="Proteomes" id="UP000490939"/>
    </source>
</evidence>
<feature type="signal peptide" evidence="9">
    <location>
        <begin position="1"/>
        <end position="20"/>
    </location>
</feature>
<evidence type="ECO:0000256" key="9">
    <source>
        <dbReference type="RuleBase" id="RU361209"/>
    </source>
</evidence>
<organism evidence="11 12">
    <name type="scientific">Venturia inaequalis</name>
    <name type="common">Apple scab fungus</name>
    <dbReference type="NCBI Taxonomy" id="5025"/>
    <lineage>
        <taxon>Eukaryota</taxon>
        <taxon>Fungi</taxon>
        <taxon>Dikarya</taxon>
        <taxon>Ascomycota</taxon>
        <taxon>Pezizomycotina</taxon>
        <taxon>Dothideomycetes</taxon>
        <taxon>Pleosporomycetidae</taxon>
        <taxon>Venturiales</taxon>
        <taxon>Venturiaceae</taxon>
        <taxon>Venturia</taxon>
    </lineage>
</organism>
<evidence type="ECO:0000256" key="6">
    <source>
        <dbReference type="ARBA" id="ARBA00023157"/>
    </source>
</evidence>
<proteinExistence type="inferred from homology"/>
<dbReference type="AlphaFoldDB" id="A0A8H3U9N9"/>
<dbReference type="Gene3D" id="1.20.58.1040">
    <property type="match status" value="1"/>
</dbReference>
<dbReference type="GO" id="GO:0005886">
    <property type="term" value="C:plasma membrane"/>
    <property type="evidence" value="ECO:0007669"/>
    <property type="project" value="UniProtKB-SubCell"/>
</dbReference>
<dbReference type="GO" id="GO:0098552">
    <property type="term" value="C:side of membrane"/>
    <property type="evidence" value="ECO:0007669"/>
    <property type="project" value="UniProtKB-KW"/>
</dbReference>
<dbReference type="InterPro" id="IPR017853">
    <property type="entry name" value="GH"/>
</dbReference>
<dbReference type="EMBL" id="WNWR01001097">
    <property type="protein sequence ID" value="KAE9965403.1"/>
    <property type="molecule type" value="Genomic_DNA"/>
</dbReference>
<evidence type="ECO:0000256" key="4">
    <source>
        <dbReference type="ARBA" id="ARBA00022729"/>
    </source>
</evidence>
<dbReference type="SMART" id="SM00768">
    <property type="entry name" value="X8"/>
    <property type="match status" value="1"/>
</dbReference>
<feature type="chain" id="PRO_5034852009" description="1,3-beta-glucanosyltransferase" evidence="9">
    <location>
        <begin position="21"/>
        <end position="530"/>
    </location>
</feature>
<dbReference type="GO" id="GO:0071970">
    <property type="term" value="P:fungal-type cell wall (1-&gt;3)-beta-D-glucan biosynthetic process"/>
    <property type="evidence" value="ECO:0007669"/>
    <property type="project" value="TreeGrafter"/>
</dbReference>
<accession>A0A8H3U9N9</accession>
<dbReference type="InterPro" id="IPR012946">
    <property type="entry name" value="X8"/>
</dbReference>
<dbReference type="InterPro" id="IPR004886">
    <property type="entry name" value="Glucanosyltransferase"/>
</dbReference>
<keyword evidence="9" id="KW-0808">Transferase</keyword>